<organism evidence="8 9">
    <name type="scientific">Ramlibacter pallidus</name>
    <dbReference type="NCBI Taxonomy" id="2780087"/>
    <lineage>
        <taxon>Bacteria</taxon>
        <taxon>Pseudomonadati</taxon>
        <taxon>Pseudomonadota</taxon>
        <taxon>Betaproteobacteria</taxon>
        <taxon>Burkholderiales</taxon>
        <taxon>Comamonadaceae</taxon>
        <taxon>Ramlibacter</taxon>
    </lineage>
</organism>
<dbReference type="Gene3D" id="3.10.20.310">
    <property type="entry name" value="membrane protein fhac"/>
    <property type="match status" value="1"/>
</dbReference>
<keyword evidence="9" id="KW-1185">Reference proteome</keyword>
<accession>A0ABR9SA34</accession>
<evidence type="ECO:0000256" key="6">
    <source>
        <dbReference type="ARBA" id="ARBA00023237"/>
    </source>
</evidence>
<evidence type="ECO:0000256" key="1">
    <source>
        <dbReference type="ARBA" id="ARBA00004370"/>
    </source>
</evidence>
<reference evidence="8 9" key="1">
    <citation type="submission" date="2020-10" db="EMBL/GenBank/DDBJ databases">
        <title>Ramlibacter sp. HM2 16S ribosomal RNA gene Genome sequencing and assembly.</title>
        <authorList>
            <person name="Kang M."/>
        </authorList>
    </citation>
    <scope>NUCLEOTIDE SEQUENCE [LARGE SCALE GENOMIC DNA]</scope>
    <source>
        <strain evidence="8 9">HM2</strain>
    </source>
</reference>
<evidence type="ECO:0000256" key="5">
    <source>
        <dbReference type="ARBA" id="ARBA00023136"/>
    </source>
</evidence>
<keyword evidence="2" id="KW-1134">Transmembrane beta strand</keyword>
<comment type="subcellular location">
    <subcellularLocation>
        <location evidence="1">Membrane</location>
    </subcellularLocation>
</comment>
<keyword evidence="5" id="KW-0472">Membrane</keyword>
<keyword evidence="6" id="KW-0998">Cell outer membrane</keyword>
<evidence type="ECO:0000256" key="3">
    <source>
        <dbReference type="ARBA" id="ARBA00022692"/>
    </source>
</evidence>
<dbReference type="Gene3D" id="2.40.160.50">
    <property type="entry name" value="membrane protein fhac: a member of the omp85/tpsb transporter family"/>
    <property type="match status" value="1"/>
</dbReference>
<feature type="domain" description="Bacterial surface antigen (D15)" evidence="7">
    <location>
        <begin position="425"/>
        <end position="635"/>
    </location>
</feature>
<evidence type="ECO:0000259" key="7">
    <source>
        <dbReference type="Pfam" id="PF01103"/>
    </source>
</evidence>
<evidence type="ECO:0000313" key="9">
    <source>
        <dbReference type="Proteomes" id="UP000806285"/>
    </source>
</evidence>
<dbReference type="PANTHER" id="PTHR12815:SF47">
    <property type="entry name" value="TRANSLOCATION AND ASSEMBLY MODULE SUBUNIT TAMA"/>
    <property type="match status" value="1"/>
</dbReference>
<protein>
    <submittedName>
        <fullName evidence="8">BamA/TamA family outer membrane protein</fullName>
    </submittedName>
</protein>
<proteinExistence type="predicted"/>
<dbReference type="PANTHER" id="PTHR12815">
    <property type="entry name" value="SORTING AND ASSEMBLY MACHINERY SAMM50 PROTEIN FAMILY MEMBER"/>
    <property type="match status" value="1"/>
</dbReference>
<name>A0ABR9SA34_9BURK</name>
<evidence type="ECO:0000256" key="2">
    <source>
        <dbReference type="ARBA" id="ARBA00022452"/>
    </source>
</evidence>
<keyword evidence="4" id="KW-0732">Signal</keyword>
<dbReference type="Pfam" id="PF01103">
    <property type="entry name" value="Omp85"/>
    <property type="match status" value="1"/>
</dbReference>
<gene>
    <name evidence="8" type="ORF">IM787_21405</name>
</gene>
<evidence type="ECO:0000313" key="8">
    <source>
        <dbReference type="EMBL" id="MBE7370132.1"/>
    </source>
</evidence>
<dbReference type="InterPro" id="IPR000184">
    <property type="entry name" value="Bac_surfAg_D15"/>
</dbReference>
<keyword evidence="3" id="KW-0812">Transmembrane</keyword>
<dbReference type="Proteomes" id="UP000806285">
    <property type="component" value="Unassembled WGS sequence"/>
</dbReference>
<comment type="caution">
    <text evidence="8">The sequence shown here is derived from an EMBL/GenBank/DDBJ whole genome shotgun (WGS) entry which is preliminary data.</text>
</comment>
<evidence type="ECO:0000256" key="4">
    <source>
        <dbReference type="ARBA" id="ARBA00022729"/>
    </source>
</evidence>
<dbReference type="InterPro" id="IPR039910">
    <property type="entry name" value="D15-like"/>
</dbReference>
<dbReference type="EMBL" id="JADDIV010000006">
    <property type="protein sequence ID" value="MBE7370132.1"/>
    <property type="molecule type" value="Genomic_DNA"/>
</dbReference>
<sequence>MVWRILMGPDYGEGGQALPCFVCMSRNRPTSREPRRVHSSQSMIRQLLGAAGLALLWLLAPAAAAQSPAPAFDLVVRAPEPLQELLERNMELRRYREVTDLDDAEIARLIVLAEKDVRELLATQGYFRPDVAIAREPGPRTRLVVTVQPGERTRVSEARVEFEGDIAASTDPDAISQREAIRGGWDLPAGEPFTQTGWDRAKSEATRQLLARRYPAGRISYSLADVDAATSTVRLGLRLDSGALFRLGALRVSGVERYDPRLVPRLARLPQGMVYDQERIVQAQLRLSGSGYFDSAFIFVDPESDPASADVQVTVREAPLQKVVLGVGFTTDGGPRLTLEHVHNRVPAIGWRAVTKLQAERKNPFAQTELIDIPDEEGWRWAVLGRIERLDDDRLVTNSQRLRAGRFQQGDHIDRNWYFQYDRATVQNPRNVVLTPLDTGAGSAFSGNYIWSGRYFDNPQLPTRGFGVGFELGGGITLAGDRKLFQRTVFRWLGFRPLERGRLQLRTELGAVLAPSSAQVPATQLFRTGGDTTVRGYKYLDIGVPLPGGLVGPGRYLAVGSVEWQRPIVRRGQPTQFDHTLFVDAGAVADKPADLRARVGVGTGVRWRSPVGPIEAAVAYGVHSKKFRVHFSAGFVF</sequence>